<dbReference type="EMBL" id="QZCE01000002">
    <property type="protein sequence ID" value="NEZ67031.1"/>
    <property type="molecule type" value="Genomic_DNA"/>
</dbReference>
<comment type="similarity">
    <text evidence="6">Belongs to the HepT RNase toxin family.</text>
</comment>
<accession>A0A6M0SGE0</accession>
<evidence type="ECO:0000256" key="6">
    <source>
        <dbReference type="ARBA" id="ARBA00024207"/>
    </source>
</evidence>
<gene>
    <name evidence="7" type="ORF">D0962_30495</name>
</gene>
<dbReference type="Pfam" id="PF01934">
    <property type="entry name" value="HepT-like"/>
    <property type="match status" value="1"/>
</dbReference>
<dbReference type="InterPro" id="IPR037038">
    <property type="entry name" value="HepT-like_sf"/>
</dbReference>
<evidence type="ECO:0000256" key="3">
    <source>
        <dbReference type="ARBA" id="ARBA00022722"/>
    </source>
</evidence>
<proteinExistence type="inferred from homology"/>
<keyword evidence="3" id="KW-0540">Nuclease</keyword>
<keyword evidence="1" id="KW-0597">Phosphoprotein</keyword>
<sequence length="115" mass="13270">MTQRELSEFLNDILKSLGAIERLSAGLSLAEFAEAEDEQLLILKNIEIIGEAVKSIPQEIREQYAQIPWKQIVGMRDRLVHQYWNVDVELVWDTMQTDLPLLKAVITQIREDYGS</sequence>
<dbReference type="GO" id="GO:0000166">
    <property type="term" value="F:nucleotide binding"/>
    <property type="evidence" value="ECO:0007669"/>
    <property type="project" value="UniProtKB-KW"/>
</dbReference>
<evidence type="ECO:0000313" key="8">
    <source>
        <dbReference type="Proteomes" id="UP000473574"/>
    </source>
</evidence>
<reference evidence="7 8" key="1">
    <citation type="journal article" date="2020" name="Microb. Ecol.">
        <title>Ecogenomics of the Marine Benthic Filamentous Cyanobacterium Adonisia.</title>
        <authorList>
            <person name="Walter J.M."/>
            <person name="Coutinho F.H."/>
            <person name="Leomil L."/>
            <person name="Hargreaves P.I."/>
            <person name="Campeao M.E."/>
            <person name="Vieira V.V."/>
            <person name="Silva B.S."/>
            <person name="Fistarol G.O."/>
            <person name="Salomon P.S."/>
            <person name="Sawabe T."/>
            <person name="Mino S."/>
            <person name="Hosokawa M."/>
            <person name="Miyashita H."/>
            <person name="Maruyama F."/>
            <person name="van Verk M.C."/>
            <person name="Dutilh B.E."/>
            <person name="Thompson C.C."/>
            <person name="Thompson F.L."/>
        </authorList>
    </citation>
    <scope>NUCLEOTIDE SEQUENCE [LARGE SCALE GENOMIC DNA]</scope>
    <source>
        <strain evidence="7 8">CCMR0082</strain>
    </source>
</reference>
<dbReference type="RefSeq" id="WP_163669717.1">
    <property type="nucleotide sequence ID" value="NZ_QZCE01000002.1"/>
</dbReference>
<dbReference type="GO" id="GO:0016787">
    <property type="term" value="F:hydrolase activity"/>
    <property type="evidence" value="ECO:0007669"/>
    <property type="project" value="UniProtKB-KW"/>
</dbReference>
<dbReference type="Proteomes" id="UP000473574">
    <property type="component" value="Unassembled WGS sequence"/>
</dbReference>
<dbReference type="PANTHER" id="PTHR34139:SF1">
    <property type="entry name" value="RNASE MJ1380-RELATED"/>
    <property type="match status" value="1"/>
</dbReference>
<evidence type="ECO:0000256" key="4">
    <source>
        <dbReference type="ARBA" id="ARBA00022741"/>
    </source>
</evidence>
<evidence type="ECO:0000256" key="5">
    <source>
        <dbReference type="ARBA" id="ARBA00022801"/>
    </source>
</evidence>
<dbReference type="GO" id="GO:0110001">
    <property type="term" value="C:toxin-antitoxin complex"/>
    <property type="evidence" value="ECO:0007669"/>
    <property type="project" value="InterPro"/>
</dbReference>
<dbReference type="Gene3D" id="1.20.120.580">
    <property type="entry name" value="bsu32300-like"/>
    <property type="match status" value="1"/>
</dbReference>
<evidence type="ECO:0000256" key="2">
    <source>
        <dbReference type="ARBA" id="ARBA00022649"/>
    </source>
</evidence>
<dbReference type="InterPro" id="IPR051813">
    <property type="entry name" value="HepT_RNase_toxin"/>
</dbReference>
<dbReference type="GO" id="GO:0004540">
    <property type="term" value="F:RNA nuclease activity"/>
    <property type="evidence" value="ECO:0007669"/>
    <property type="project" value="InterPro"/>
</dbReference>
<evidence type="ECO:0000256" key="1">
    <source>
        <dbReference type="ARBA" id="ARBA00022553"/>
    </source>
</evidence>
<comment type="caution">
    <text evidence="7">The sequence shown here is derived from an EMBL/GenBank/DDBJ whole genome shotgun (WGS) entry which is preliminary data.</text>
</comment>
<name>A0A6M0SGE0_9CYAN</name>
<keyword evidence="2" id="KW-1277">Toxin-antitoxin system</keyword>
<dbReference type="InterPro" id="IPR008201">
    <property type="entry name" value="HepT-like"/>
</dbReference>
<keyword evidence="4" id="KW-0547">Nucleotide-binding</keyword>
<protein>
    <submittedName>
        <fullName evidence="7">DUF86 domain-containing protein</fullName>
    </submittedName>
</protein>
<dbReference type="PANTHER" id="PTHR34139">
    <property type="entry name" value="UPF0331 PROTEIN MJ0127"/>
    <property type="match status" value="1"/>
</dbReference>
<keyword evidence="5" id="KW-0378">Hydrolase</keyword>
<dbReference type="AlphaFoldDB" id="A0A6M0SGE0"/>
<evidence type="ECO:0000313" key="7">
    <source>
        <dbReference type="EMBL" id="NEZ67031.1"/>
    </source>
</evidence>
<organism evidence="7 8">
    <name type="scientific">Adonisia turfae CCMR0082</name>
    <dbReference type="NCBI Taxonomy" id="2304604"/>
    <lineage>
        <taxon>Bacteria</taxon>
        <taxon>Bacillati</taxon>
        <taxon>Cyanobacteriota</taxon>
        <taxon>Adonisia</taxon>
        <taxon>Adonisia turfae</taxon>
    </lineage>
</organism>